<dbReference type="STRING" id="418985.A0A1V9Y107"/>
<feature type="coiled-coil region" evidence="1">
    <location>
        <begin position="260"/>
        <end position="410"/>
    </location>
</feature>
<feature type="compositionally biased region" description="Polar residues" evidence="2">
    <location>
        <begin position="669"/>
        <end position="689"/>
    </location>
</feature>
<reference evidence="3 4" key="1">
    <citation type="journal article" date="2017" name="Gigascience">
        <title>Draft genome of the honey bee ectoparasitic mite, Tropilaelaps mercedesae, is shaped by the parasitic life history.</title>
        <authorList>
            <person name="Dong X."/>
            <person name="Armstrong S.D."/>
            <person name="Xia D."/>
            <person name="Makepeace B.L."/>
            <person name="Darby A.C."/>
            <person name="Kadowaki T."/>
        </authorList>
    </citation>
    <scope>NUCLEOTIDE SEQUENCE [LARGE SCALE GENOMIC DNA]</scope>
    <source>
        <strain evidence="3">Wuxi-XJTLU</strain>
    </source>
</reference>
<feature type="compositionally biased region" description="Basic and acidic residues" evidence="2">
    <location>
        <begin position="560"/>
        <end position="569"/>
    </location>
</feature>
<feature type="compositionally biased region" description="Polar residues" evidence="2">
    <location>
        <begin position="429"/>
        <end position="441"/>
    </location>
</feature>
<feature type="compositionally biased region" description="Low complexity" evidence="2">
    <location>
        <begin position="514"/>
        <end position="530"/>
    </location>
</feature>
<protein>
    <submittedName>
        <fullName evidence="3">Uncharacterized protein</fullName>
    </submittedName>
</protein>
<feature type="region of interest" description="Disordered" evidence="2">
    <location>
        <begin position="425"/>
        <end position="463"/>
    </location>
</feature>
<feature type="compositionally biased region" description="Low complexity" evidence="2">
    <location>
        <begin position="602"/>
        <end position="612"/>
    </location>
</feature>
<organism evidence="3 4">
    <name type="scientific">Tropilaelaps mercedesae</name>
    <dbReference type="NCBI Taxonomy" id="418985"/>
    <lineage>
        <taxon>Eukaryota</taxon>
        <taxon>Metazoa</taxon>
        <taxon>Ecdysozoa</taxon>
        <taxon>Arthropoda</taxon>
        <taxon>Chelicerata</taxon>
        <taxon>Arachnida</taxon>
        <taxon>Acari</taxon>
        <taxon>Parasitiformes</taxon>
        <taxon>Mesostigmata</taxon>
        <taxon>Gamasina</taxon>
        <taxon>Dermanyssoidea</taxon>
        <taxon>Laelapidae</taxon>
        <taxon>Tropilaelaps</taxon>
    </lineage>
</organism>
<dbReference type="OrthoDB" id="10255522at2759"/>
<keyword evidence="4" id="KW-1185">Reference proteome</keyword>
<feature type="coiled-coil region" evidence="1">
    <location>
        <begin position="82"/>
        <end position="200"/>
    </location>
</feature>
<comment type="caution">
    <text evidence="3">The sequence shown here is derived from an EMBL/GenBank/DDBJ whole genome shotgun (WGS) entry which is preliminary data.</text>
</comment>
<sequence>MEEEKTSLHVDLVKCRQQLCETTQMKASLEKLRAENADLRAGADAARAEGELLRAETAEQRSANERLTIELGKVRQEASTAAAAASRDKEALMSEIAALSEKHLKVNAELESTRSEKTTKTELAAQLGTQLAALLAKTKETALERENQERQITVLRNELAGKVAQIDKLTKDQRSTGAHADNLKKQVSKLLLAVAEKEKHLAALHSDNQKLRGDNQAYGDKLAGQDALINRIAQLEQDIANRNVTISKVCAEREDGVRQLEQLRARHAVTLREIQEARETREIESQAAARQAIEQAAEQANLTEKLTKASEELDQLKKSHDIALSERTIAESRCRSTLNLSRKLEKEVVMLQKDKERMTNELAEIQQHVTYLKNERTELLQTFKDLPERMQKLQTENGILRNDVEKLRDREHAWAPLVQAGLARGRKQPNANVMSGATTTPAAVGPKSDTIAAPPSSAPQPKKKTIFARLKDSTSDKVTGGDQLPVKSKIAIFEEKVASSGGNAQLTSSTTTATTSVASSAAVPATATPAGGLGQRRRGVRRSASDTDFSNAAAPPVKKGNADSNRKDNITTAAAAGKEVSETSGSTPGSGRREANSRNAIAALAQATQQQLHPTVAPTTPKGRAKISSSTEEDDEDERISLIPAPAPMISRRRSQQSASKAPTPPKSRGSQMLSNVKSRSNAVSNNGTRGRGVSNEKNTQAKDSLTPAITAPSSRSGSAAKALLEGEYPGQQPKGRRSLVKGTPKKTPAGVAAALGRLGTPGQDNQTTGGSNEGAVGRSLRASTLVVKKASDIDAKQREQFKHKGRPSAGSLSTDM</sequence>
<feature type="region of interest" description="Disordered" evidence="2">
    <location>
        <begin position="514"/>
        <end position="817"/>
    </location>
</feature>
<dbReference type="AlphaFoldDB" id="A0A1V9Y107"/>
<dbReference type="InParanoid" id="A0A1V9Y107"/>
<evidence type="ECO:0000256" key="1">
    <source>
        <dbReference type="SAM" id="Coils"/>
    </source>
</evidence>
<dbReference type="Proteomes" id="UP000192247">
    <property type="component" value="Unassembled WGS sequence"/>
</dbReference>
<keyword evidence="1" id="KW-0175">Coiled coil</keyword>
<name>A0A1V9Y107_9ACAR</name>
<dbReference type="EMBL" id="MNPL01001127">
    <property type="protein sequence ID" value="OQR79419.1"/>
    <property type="molecule type" value="Genomic_DNA"/>
</dbReference>
<feature type="compositionally biased region" description="Basic and acidic residues" evidence="2">
    <location>
        <begin position="790"/>
        <end position="803"/>
    </location>
</feature>
<evidence type="ECO:0000313" key="3">
    <source>
        <dbReference type="EMBL" id="OQR79419.1"/>
    </source>
</evidence>
<proteinExistence type="predicted"/>
<evidence type="ECO:0000256" key="2">
    <source>
        <dbReference type="SAM" id="MobiDB-lite"/>
    </source>
</evidence>
<gene>
    <name evidence="3" type="ORF">BIW11_05747</name>
</gene>
<evidence type="ECO:0000313" key="4">
    <source>
        <dbReference type="Proteomes" id="UP000192247"/>
    </source>
</evidence>
<accession>A0A1V9Y107</accession>